<evidence type="ECO:0000313" key="3">
    <source>
        <dbReference type="EMBL" id="KAF6077472.1"/>
    </source>
</evidence>
<accession>A0A833YHY4</accession>
<evidence type="ECO:0000313" key="4">
    <source>
        <dbReference type="Proteomes" id="UP000664940"/>
    </source>
</evidence>
<reference evidence="3 4" key="1">
    <citation type="journal article" date="2020" name="Nature">
        <title>Six reference-quality genomes reveal evolution of bat adaptations.</title>
        <authorList>
            <person name="Jebb D."/>
            <person name="Huang Z."/>
            <person name="Pippel M."/>
            <person name="Hughes G.M."/>
            <person name="Lavrichenko K."/>
            <person name="Devanna P."/>
            <person name="Winkler S."/>
            <person name="Jermiin L.S."/>
            <person name="Skirmuntt E.C."/>
            <person name="Katzourakis A."/>
            <person name="Burkitt-Gray L."/>
            <person name="Ray D.A."/>
            <person name="Sullivan K.A.M."/>
            <person name="Roscito J.G."/>
            <person name="Kirilenko B.M."/>
            <person name="Davalos L.M."/>
            <person name="Corthals A.P."/>
            <person name="Power M.L."/>
            <person name="Jones G."/>
            <person name="Ransome R.D."/>
            <person name="Dechmann D.K.N."/>
            <person name="Locatelli A.G."/>
            <person name="Puechmaille S.J."/>
            <person name="Fedrigo O."/>
            <person name="Jarvis E.D."/>
            <person name="Hiller M."/>
            <person name="Vernes S.C."/>
            <person name="Myers E.W."/>
            <person name="Teeling E.C."/>
        </authorList>
    </citation>
    <scope>NUCLEOTIDE SEQUENCE [LARGE SCALE GENOMIC DNA]</scope>
    <source>
        <strain evidence="3">Bat1K_MPI-CBG_1</strain>
    </source>
</reference>
<dbReference type="Pfam" id="PF10239">
    <property type="entry name" value="DUF2465"/>
    <property type="match status" value="1"/>
</dbReference>
<organism evidence="3 4">
    <name type="scientific">Phyllostomus discolor</name>
    <name type="common">pale spear-nosed bat</name>
    <dbReference type="NCBI Taxonomy" id="89673"/>
    <lineage>
        <taxon>Eukaryota</taxon>
        <taxon>Metazoa</taxon>
        <taxon>Chordata</taxon>
        <taxon>Craniata</taxon>
        <taxon>Vertebrata</taxon>
        <taxon>Euteleostomi</taxon>
        <taxon>Mammalia</taxon>
        <taxon>Eutheria</taxon>
        <taxon>Laurasiatheria</taxon>
        <taxon>Chiroptera</taxon>
        <taxon>Yangochiroptera</taxon>
        <taxon>Phyllostomidae</taxon>
        <taxon>Phyllostominae</taxon>
        <taxon>Phyllostomus</taxon>
    </lineage>
</organism>
<sequence length="289" mass="31574">MSAGEGSGAEEEFLRQLAGLLKELHCPDRALCGGDCATALQKPGACLRLLRFLCTELQASRLLCLRPRRDPSPAEPLPSGEGIEEEAGMVQELVLTLQALGLPRPMLGTLASRLLRDIHAKVLELLPSLPPGSLQPLLTYSLDAPRWEALESLCQSLRGQYCCRRCLLLKRLDLTTSAFHWSDRAKAQGEAIKTVLTPIRKALTPETDVSIAHVLAARADLSRLVPATSKSARQGTCCAINKVLMGNMPDRGGRPNELEAPMPSWQSRREDGGGRKAGRQCWGRKKKKK</sequence>
<feature type="region of interest" description="Disordered" evidence="2">
    <location>
        <begin position="248"/>
        <end position="289"/>
    </location>
</feature>
<comment type="similarity">
    <text evidence="1">Belongs to the FAM98 family.</text>
</comment>
<dbReference type="InterPro" id="IPR018797">
    <property type="entry name" value="FAM98"/>
</dbReference>
<feature type="compositionally biased region" description="Basic residues" evidence="2">
    <location>
        <begin position="276"/>
        <end position="289"/>
    </location>
</feature>
<comment type="caution">
    <text evidence="3">The sequence shown here is derived from an EMBL/GenBank/DDBJ whole genome shotgun (WGS) entry which is preliminary data.</text>
</comment>
<dbReference type="EMBL" id="JABVXQ010000014">
    <property type="protein sequence ID" value="KAF6077472.1"/>
    <property type="molecule type" value="Genomic_DNA"/>
</dbReference>
<dbReference type="AlphaFoldDB" id="A0A833YHY4"/>
<proteinExistence type="inferred from homology"/>
<gene>
    <name evidence="3" type="ORF">HJG60_004913</name>
</gene>
<protein>
    <submittedName>
        <fullName evidence="3">Family with sequence similarity 98 member C</fullName>
    </submittedName>
</protein>
<evidence type="ECO:0000256" key="2">
    <source>
        <dbReference type="SAM" id="MobiDB-lite"/>
    </source>
</evidence>
<evidence type="ECO:0000256" key="1">
    <source>
        <dbReference type="ARBA" id="ARBA00007218"/>
    </source>
</evidence>
<dbReference type="PANTHER" id="PTHR31353:SF10">
    <property type="entry name" value="PROTEIN FAM98C"/>
    <property type="match status" value="1"/>
</dbReference>
<dbReference type="PANTHER" id="PTHR31353">
    <property type="entry name" value="FAM98"/>
    <property type="match status" value="1"/>
</dbReference>
<dbReference type="Proteomes" id="UP000664940">
    <property type="component" value="Unassembled WGS sequence"/>
</dbReference>
<dbReference type="GO" id="GO:0072669">
    <property type="term" value="C:tRNA-splicing ligase complex"/>
    <property type="evidence" value="ECO:0007669"/>
    <property type="project" value="TreeGrafter"/>
</dbReference>
<name>A0A833YHY4_9CHIR</name>